<organism evidence="2 3">
    <name type="scientific">Salinimonas sediminis</name>
    <dbReference type="NCBI Taxonomy" id="2303538"/>
    <lineage>
        <taxon>Bacteria</taxon>
        <taxon>Pseudomonadati</taxon>
        <taxon>Pseudomonadota</taxon>
        <taxon>Gammaproteobacteria</taxon>
        <taxon>Alteromonadales</taxon>
        <taxon>Alteromonadaceae</taxon>
        <taxon>Alteromonas/Salinimonas group</taxon>
        <taxon>Salinimonas</taxon>
    </lineage>
</organism>
<dbReference type="OrthoDB" id="5903948at2"/>
<evidence type="ECO:0000256" key="1">
    <source>
        <dbReference type="SAM" id="MobiDB-lite"/>
    </source>
</evidence>
<feature type="region of interest" description="Disordered" evidence="1">
    <location>
        <begin position="164"/>
        <end position="204"/>
    </location>
</feature>
<evidence type="ECO:0000313" key="2">
    <source>
        <dbReference type="EMBL" id="AXR07305.1"/>
    </source>
</evidence>
<reference evidence="2 3" key="1">
    <citation type="submission" date="2018-08" db="EMBL/GenBank/DDBJ databases">
        <title>Salinimonas sediminis sp. nov., a piezophilic bacterium isolated from a deep-sea sediment sample from the New Britain Trench.</title>
        <authorList>
            <person name="Cao J."/>
        </authorList>
    </citation>
    <scope>NUCLEOTIDE SEQUENCE [LARGE SCALE GENOMIC DNA]</scope>
    <source>
        <strain evidence="2 3">N102</strain>
    </source>
</reference>
<evidence type="ECO:0000313" key="3">
    <source>
        <dbReference type="Proteomes" id="UP000262073"/>
    </source>
</evidence>
<dbReference type="EMBL" id="CP031769">
    <property type="protein sequence ID" value="AXR07305.1"/>
    <property type="molecule type" value="Genomic_DNA"/>
</dbReference>
<dbReference type="Proteomes" id="UP000262073">
    <property type="component" value="Chromosome"/>
</dbReference>
<feature type="compositionally biased region" description="Low complexity" evidence="1">
    <location>
        <begin position="185"/>
        <end position="204"/>
    </location>
</feature>
<dbReference type="Pfam" id="PF06693">
    <property type="entry name" value="DUF1190"/>
    <property type="match status" value="1"/>
</dbReference>
<keyword evidence="3" id="KW-1185">Reference proteome</keyword>
<proteinExistence type="predicted"/>
<name>A0A346NP48_9ALTE</name>
<dbReference type="KEGG" id="salm:D0Y50_13695"/>
<accession>A0A346NP48</accession>
<dbReference type="RefSeq" id="WP_108565954.1">
    <property type="nucleotide sequence ID" value="NZ_CP031769.1"/>
</dbReference>
<gene>
    <name evidence="2" type="ORF">D0Y50_13695</name>
</gene>
<dbReference type="InterPro" id="IPR009576">
    <property type="entry name" value="Biofilm_formation_YgiB"/>
</dbReference>
<protein>
    <submittedName>
        <fullName evidence="2">DUF1190 family protein</fullName>
    </submittedName>
</protein>
<dbReference type="AlphaFoldDB" id="A0A346NP48"/>
<sequence length="204" mass="22774">MSTQKRTKHIDLSRMRKAFAVKPLTLGIASVLLSACADDRQQAQIYTSVDDCNNDYPDARDQCQAAYQQAVEEAARTSPKFSTVNDCEHEFGTNQCRQVTNESGSFFMPFMAGYMVSQLLSPRSYYSQPLFTSYSPYSSFRSRWVSADGHVFNGDIRKRNYKVSPSQFKPKPTVTRTMSRGGFGSSVRAKSSWGSSSRSSGWGG</sequence>
<dbReference type="NCBIfam" id="NF008655">
    <property type="entry name" value="PRK11653.1"/>
    <property type="match status" value="1"/>
</dbReference>